<proteinExistence type="inferred from homology"/>
<evidence type="ECO:0000313" key="4">
    <source>
        <dbReference type="EMBL" id="MDA5107129.1"/>
    </source>
</evidence>
<dbReference type="PANTHER" id="PTHR30023">
    <property type="entry name" value="D-ALANYL-D-ALANINE CARBOXYPEPTIDASE"/>
    <property type="match status" value="1"/>
</dbReference>
<feature type="chain" id="PRO_5040771068" evidence="3">
    <location>
        <begin position="31"/>
        <end position="966"/>
    </location>
</feature>
<gene>
    <name evidence="4" type="primary">dacB</name>
    <name evidence="4" type="ORF">O3V59_02030</name>
</gene>
<dbReference type="EMBL" id="JAPYYP010000002">
    <property type="protein sequence ID" value="MDA5107129.1"/>
    <property type="molecule type" value="Genomic_DNA"/>
</dbReference>
<dbReference type="GO" id="GO:0006508">
    <property type="term" value="P:proteolysis"/>
    <property type="evidence" value="ECO:0007669"/>
    <property type="project" value="InterPro"/>
</dbReference>
<evidence type="ECO:0000313" key="5">
    <source>
        <dbReference type="Proteomes" id="UP001151071"/>
    </source>
</evidence>
<comment type="similarity">
    <text evidence="1">Belongs to the peptidase S13 family.</text>
</comment>
<dbReference type="Pfam" id="PF02113">
    <property type="entry name" value="Peptidase_S13"/>
    <property type="match status" value="2"/>
</dbReference>
<keyword evidence="2 4" id="KW-0378">Hydrolase</keyword>
<keyword evidence="4" id="KW-0121">Carboxypeptidase</keyword>
<keyword evidence="3" id="KW-0732">Signal</keyword>
<dbReference type="EC" id="3.4.16.4" evidence="4"/>
<dbReference type="InterPro" id="IPR000667">
    <property type="entry name" value="Peptidase_S13"/>
</dbReference>
<dbReference type="Gene3D" id="3.40.710.10">
    <property type="entry name" value="DD-peptidase/beta-lactamase superfamily"/>
    <property type="match status" value="2"/>
</dbReference>
<dbReference type="GO" id="GO:0009002">
    <property type="term" value="F:serine-type D-Ala-D-Ala carboxypeptidase activity"/>
    <property type="evidence" value="ECO:0007669"/>
    <property type="project" value="UniProtKB-EC"/>
</dbReference>
<comment type="caution">
    <text evidence="4">The sequence shown here is derived from an EMBL/GenBank/DDBJ whole genome shotgun (WGS) entry which is preliminary data.</text>
</comment>
<dbReference type="InterPro" id="IPR012338">
    <property type="entry name" value="Beta-lactam/transpept-like"/>
</dbReference>
<dbReference type="AlphaFoldDB" id="A0A9X3TMD2"/>
<dbReference type="PRINTS" id="PR00922">
    <property type="entry name" value="DADACBPTASE3"/>
</dbReference>
<organism evidence="4 5">
    <name type="scientific">Brevibacillus thermoruber</name>
    <dbReference type="NCBI Taxonomy" id="33942"/>
    <lineage>
        <taxon>Bacteria</taxon>
        <taxon>Bacillati</taxon>
        <taxon>Bacillota</taxon>
        <taxon>Bacilli</taxon>
        <taxon>Bacillales</taxon>
        <taxon>Paenibacillaceae</taxon>
        <taxon>Brevibacillus</taxon>
    </lineage>
</organism>
<evidence type="ECO:0000256" key="3">
    <source>
        <dbReference type="SAM" id="SignalP"/>
    </source>
</evidence>
<dbReference type="Proteomes" id="UP001151071">
    <property type="component" value="Unassembled WGS sequence"/>
</dbReference>
<protein>
    <submittedName>
        <fullName evidence="4">D-alanyl-D-alanine carboxypeptidase/D-alanyl-D-alanine-endopeptidase</fullName>
        <ecNumber evidence="4">3.4.16.4</ecNumber>
    </submittedName>
</protein>
<keyword evidence="5" id="KW-1185">Reference proteome</keyword>
<dbReference type="NCBIfam" id="TIGR00666">
    <property type="entry name" value="PBP4"/>
    <property type="match status" value="2"/>
</dbReference>
<dbReference type="GO" id="GO:0000270">
    <property type="term" value="P:peptidoglycan metabolic process"/>
    <property type="evidence" value="ECO:0007669"/>
    <property type="project" value="TreeGrafter"/>
</dbReference>
<dbReference type="Gene3D" id="3.50.80.20">
    <property type="entry name" value="D-Ala-D-Ala carboxypeptidase C, peptidase S13"/>
    <property type="match status" value="2"/>
</dbReference>
<dbReference type="PANTHER" id="PTHR30023:SF0">
    <property type="entry name" value="PENICILLIN-SENSITIVE CARBOXYPEPTIDASE A"/>
    <property type="match status" value="1"/>
</dbReference>
<sequence length="966" mass="103754">MNHLLKRTGVWLLTLLLLLLLNAAAVPAFAQNAAAAADPLTANIDKRLADLTRDENSVGLHAGIAVYDLNEKAFLYRHNAQRTYVPASNLKLFTTIAALDKLGPDYQWKTEVYASGRLLPSGVLNGDLIVKGYGDPGLSVEDLQGIAAALKEKGLTQVNGDLLVDDSYFDDVRLGSGWMWDDEPYGYSAQLSALAVHKNSITVTITPAKQAGEAPTLTMEPDTSYIRLVNNLKTVEGTTSEVSVERPRGTNTVVFSGTIGIQAQPYQEDVTMEDPALFAAEVWKRQLAAAGITLRPQAKTAKTTVTTGVPLHTHLSKPLSELLVELNKESDNFYAEMLLKTLGATQKGEGSAKAGSEVVADVLKRAGVDAGYQQVDGSGLSRFNWITAEQMVKLLAFVQEQEYRDALETSLPIAGVDGTLKSRLQGTPAERNVIAKTGSMGGVNSLSGYVTAKNGHKLAFSILINGIYKSKYARDLQDQIAILLAQYPELSAPDGYEAQEPATYKLSALLDPILDGADQSGITAGVIVKALDETGDDAVWYERNADTLMTPASNLKLLTSAASLIQLGSEYTFKTELYGSAPLPKNGVLNGDLYVKGYGDPTLHTEDSLKVQEGVSVEEIAGWLKAQGIKRINGNLVLDDSYFDDQRLGLGWAWDDESYYYNPLIGALALNRGTVMVEYQPGAKAGAAVQVNLLPKTAYVKVINEAKTVAAGEENTFAITRDRGTNTIRVTGNLPLGTKGDYERVPVEEPALYFGTVLRETLEKEGITFAGSGKVSVGTVPAQAVKWTEFASQPLREIVSYLNKKSDNFYAEMLLKTLGAVKGEEGSAAAGATIVRDTVQSLGGPTNFDMVDGSGLTRYNLISARHILSVLEGMSSQETFGAYYDSLPVAGVDGTLQDRMKGTAAEQNVRAKTGSMTGVNSLSGYVTTPDGKKLAFSILLNGYAKDGKTFTDMQDQIAIALASFQD</sequence>
<dbReference type="RefSeq" id="WP_271139384.1">
    <property type="nucleotide sequence ID" value="NZ_JAPYYP010000002.1"/>
</dbReference>
<keyword evidence="4" id="KW-0645">Protease</keyword>
<evidence type="ECO:0000256" key="2">
    <source>
        <dbReference type="ARBA" id="ARBA00022801"/>
    </source>
</evidence>
<dbReference type="SUPFAM" id="SSF56601">
    <property type="entry name" value="beta-lactamase/transpeptidase-like"/>
    <property type="match status" value="2"/>
</dbReference>
<accession>A0A9X3TMD2</accession>
<feature type="signal peptide" evidence="3">
    <location>
        <begin position="1"/>
        <end position="30"/>
    </location>
</feature>
<reference evidence="4" key="1">
    <citation type="submission" date="2022-12" db="EMBL/GenBank/DDBJ databases">
        <title>Draft genome sequence of the thermophilic strain Brevibacillus thermoruber HT42, isolated from Los Humeros, Puebla, Mexico, with biotechnological potential.</title>
        <authorList>
            <person name="Lara Sanchez J."/>
            <person name="Solis Palacios R."/>
            <person name="Bustos Baena A.S."/>
            <person name="Ruz Baez A.E."/>
            <person name="Espinosa Luna G."/>
            <person name="Oliart Ros R.M."/>
        </authorList>
    </citation>
    <scope>NUCLEOTIDE SEQUENCE</scope>
    <source>
        <strain evidence="4">HT42</strain>
    </source>
</reference>
<name>A0A9X3TMD2_9BACL</name>
<evidence type="ECO:0000256" key="1">
    <source>
        <dbReference type="ARBA" id="ARBA00006096"/>
    </source>
</evidence>